<comment type="caution">
    <text evidence="4">The sequence shown here is derived from an EMBL/GenBank/DDBJ whole genome shotgun (WGS) entry which is preliminary data.</text>
</comment>
<keyword evidence="2" id="KW-1133">Transmembrane helix</keyword>
<keyword evidence="5" id="KW-1185">Reference proteome</keyword>
<dbReference type="GO" id="GO:0016780">
    <property type="term" value="F:phosphotransferase activity, for other substituted phosphate groups"/>
    <property type="evidence" value="ECO:0007669"/>
    <property type="project" value="TreeGrafter"/>
</dbReference>
<dbReference type="Pfam" id="PF02397">
    <property type="entry name" value="Bac_transf"/>
    <property type="match status" value="1"/>
</dbReference>
<dbReference type="EMBL" id="BQKV01000098">
    <property type="protein sequence ID" value="GJN65537.1"/>
    <property type="molecule type" value="Genomic_DNA"/>
</dbReference>
<keyword evidence="2" id="KW-0472">Membrane</keyword>
<proteinExistence type="inferred from homology"/>
<evidence type="ECO:0000256" key="2">
    <source>
        <dbReference type="SAM" id="Phobius"/>
    </source>
</evidence>
<name>A0AA37MZS2_9FIRM</name>
<gene>
    <name evidence="4" type="ORF">JCM17207_21620</name>
</gene>
<dbReference type="InterPro" id="IPR003362">
    <property type="entry name" value="Bact_transf"/>
</dbReference>
<dbReference type="PANTHER" id="PTHR30576:SF10">
    <property type="entry name" value="SLL5057 PROTEIN"/>
    <property type="match status" value="1"/>
</dbReference>
<evidence type="ECO:0000313" key="5">
    <source>
        <dbReference type="Proteomes" id="UP001055185"/>
    </source>
</evidence>
<reference evidence="4" key="1">
    <citation type="journal article" date="2022" name="Int. J. Syst. Evol. Microbiol.">
        <title>Genome-based, phenotypic and chemotaxonomic classification of Faecalibacterium strains: proposal of three novel species Faecalibacterium duncaniae sp. nov., Faecalibacterium hattorii sp. nov. and Faecalibacterium gallinarum sp. nov. .</title>
        <authorList>
            <person name="Sakamoto M."/>
            <person name="Sakurai N."/>
            <person name="Tanno H."/>
            <person name="Iino T."/>
            <person name="Ohkuma M."/>
            <person name="Endo A."/>
        </authorList>
    </citation>
    <scope>NUCLEOTIDE SEQUENCE</scope>
    <source>
        <strain evidence="4">JCM 17207</strain>
    </source>
</reference>
<feature type="transmembrane region" description="Helical" evidence="2">
    <location>
        <begin position="45"/>
        <end position="68"/>
    </location>
</feature>
<evidence type="ECO:0000256" key="1">
    <source>
        <dbReference type="ARBA" id="ARBA00006464"/>
    </source>
</evidence>
<dbReference type="RefSeq" id="WP_238317752.1">
    <property type="nucleotide sequence ID" value="NZ_BQKV01000098.1"/>
</dbReference>
<protein>
    <submittedName>
        <fullName evidence="4">Multidrug MFS transporter</fullName>
    </submittedName>
</protein>
<dbReference type="Proteomes" id="UP001055185">
    <property type="component" value="Unassembled WGS sequence"/>
</dbReference>
<comment type="similarity">
    <text evidence="1">Belongs to the bacterial sugar transferase family.</text>
</comment>
<organism evidence="4 5">
    <name type="scientific">Faecalibacterium gallinarum</name>
    <dbReference type="NCBI Taxonomy" id="2903556"/>
    <lineage>
        <taxon>Bacteria</taxon>
        <taxon>Bacillati</taxon>
        <taxon>Bacillota</taxon>
        <taxon>Clostridia</taxon>
        <taxon>Eubacteriales</taxon>
        <taxon>Oscillospiraceae</taxon>
        <taxon>Faecalibacterium</taxon>
    </lineage>
</organism>
<evidence type="ECO:0000259" key="3">
    <source>
        <dbReference type="Pfam" id="PF02397"/>
    </source>
</evidence>
<sequence length="234" mass="27535">MENYSEDRNSQMGSVAAIPKEQLFDLEEIRNPKWGYWLGRRTQDIVLSCIALIVLLPFFALISIIIWIDSPGASPIFSQNRVGRDGKIFKFYKFRSMIPNAEEKLKEVLAQNEMDGPAFKMKNDPRITRVGRFIRKTGIDELPQLVNVLKGEMSLVGPRPALPREVEQYTDYQRQRLNVTPGLTCYWQVQPNRNELSFDEWMELDLKYIRERSFWVDWKIIFKTVVTIFRMYGQ</sequence>
<dbReference type="PANTHER" id="PTHR30576">
    <property type="entry name" value="COLANIC BIOSYNTHESIS UDP-GLUCOSE LIPID CARRIER TRANSFERASE"/>
    <property type="match status" value="1"/>
</dbReference>
<evidence type="ECO:0000313" key="4">
    <source>
        <dbReference type="EMBL" id="GJN65537.1"/>
    </source>
</evidence>
<dbReference type="AlphaFoldDB" id="A0AA37MZS2"/>
<accession>A0AA37MZS2</accession>
<feature type="domain" description="Bacterial sugar transferase" evidence="3">
    <location>
        <begin position="40"/>
        <end position="229"/>
    </location>
</feature>
<keyword evidence="2" id="KW-0812">Transmembrane</keyword>